<feature type="compositionally biased region" description="Polar residues" evidence="1">
    <location>
        <begin position="1"/>
        <end position="14"/>
    </location>
</feature>
<dbReference type="AlphaFoldDB" id="F4XQ02"/>
<evidence type="ECO:0000256" key="1">
    <source>
        <dbReference type="SAM" id="MobiDB-lite"/>
    </source>
</evidence>
<dbReference type="EMBL" id="GL890851">
    <property type="protein sequence ID" value="EGJ33369.1"/>
    <property type="molecule type" value="Genomic_DNA"/>
</dbReference>
<keyword evidence="3" id="KW-1185">Reference proteome</keyword>
<protein>
    <submittedName>
        <fullName evidence="2">Uncharacterized protein</fullName>
    </submittedName>
</protein>
<sequence length="39" mass="4146">MLNKQSGKGTSEQGLRSRDSGAGTSEQGIVEKGRIQKIL</sequence>
<proteinExistence type="predicted"/>
<organism evidence="2 3">
    <name type="scientific">Moorena producens 3L</name>
    <dbReference type="NCBI Taxonomy" id="489825"/>
    <lineage>
        <taxon>Bacteria</taxon>
        <taxon>Bacillati</taxon>
        <taxon>Cyanobacteriota</taxon>
        <taxon>Cyanophyceae</taxon>
        <taxon>Coleofasciculales</taxon>
        <taxon>Coleofasciculaceae</taxon>
        <taxon>Moorena</taxon>
    </lineage>
</organism>
<gene>
    <name evidence="2" type="ORF">LYNGBM3L_36890</name>
</gene>
<feature type="region of interest" description="Disordered" evidence="1">
    <location>
        <begin position="1"/>
        <end position="39"/>
    </location>
</feature>
<accession>F4XQ02</accession>
<dbReference type="HOGENOM" id="CLU_3312908_0_0_3"/>
<reference evidence="3" key="1">
    <citation type="journal article" date="2011" name="Proc. Natl. Acad. Sci. U.S.A.">
        <title>Genomic insights into the physiology and ecology of the marine filamentous cyanobacterium Lyngbya majuscula.</title>
        <authorList>
            <person name="Jones A.C."/>
            <person name="Monroe E.A."/>
            <person name="Podell S."/>
            <person name="Hess W.R."/>
            <person name="Klages S."/>
            <person name="Esquenazi E."/>
            <person name="Niessen S."/>
            <person name="Hoover H."/>
            <person name="Rothmann M."/>
            <person name="Lasken R.S."/>
            <person name="Yates J.R.III."/>
            <person name="Reinhardt R."/>
            <person name="Kube M."/>
            <person name="Burkart M.D."/>
            <person name="Allen E.E."/>
            <person name="Dorrestein P.C."/>
            <person name="Gerwick W.H."/>
            <person name="Gerwick L."/>
        </authorList>
    </citation>
    <scope>NUCLEOTIDE SEQUENCE [LARGE SCALE GENOMIC DNA]</scope>
    <source>
        <strain evidence="3">3L</strain>
    </source>
</reference>
<evidence type="ECO:0000313" key="3">
    <source>
        <dbReference type="Proteomes" id="UP000003959"/>
    </source>
</evidence>
<name>F4XQ02_9CYAN</name>
<dbReference type="Proteomes" id="UP000003959">
    <property type="component" value="Unassembled WGS sequence"/>
</dbReference>
<evidence type="ECO:0000313" key="2">
    <source>
        <dbReference type="EMBL" id="EGJ33369.1"/>
    </source>
</evidence>
<feature type="compositionally biased region" description="Basic and acidic residues" evidence="1">
    <location>
        <begin position="29"/>
        <end position="39"/>
    </location>
</feature>